<dbReference type="AlphaFoldDB" id="A0A7S3ZU82"/>
<keyword evidence="1" id="KW-1133">Transmembrane helix</keyword>
<gene>
    <name evidence="3" type="ORF">PCAL00307_LOCUS9537</name>
</gene>
<accession>A0A7S3ZU82</accession>
<feature type="transmembrane region" description="Helical" evidence="1">
    <location>
        <begin position="123"/>
        <end position="143"/>
    </location>
</feature>
<evidence type="ECO:0000256" key="2">
    <source>
        <dbReference type="SAM" id="SignalP"/>
    </source>
</evidence>
<organism evidence="3">
    <name type="scientific">Pelagomonas calceolata</name>
    <dbReference type="NCBI Taxonomy" id="35677"/>
    <lineage>
        <taxon>Eukaryota</taxon>
        <taxon>Sar</taxon>
        <taxon>Stramenopiles</taxon>
        <taxon>Ochrophyta</taxon>
        <taxon>Pelagophyceae</taxon>
        <taxon>Pelagomonadales</taxon>
        <taxon>Pelagomonadaceae</taxon>
        <taxon>Pelagomonas</taxon>
    </lineage>
</organism>
<evidence type="ECO:0008006" key="4">
    <source>
        <dbReference type="Google" id="ProtNLM"/>
    </source>
</evidence>
<feature type="transmembrane region" description="Helical" evidence="1">
    <location>
        <begin position="95"/>
        <end position="116"/>
    </location>
</feature>
<evidence type="ECO:0000256" key="1">
    <source>
        <dbReference type="SAM" id="Phobius"/>
    </source>
</evidence>
<keyword evidence="1" id="KW-0812">Transmembrane</keyword>
<proteinExistence type="predicted"/>
<reference evidence="3" key="1">
    <citation type="submission" date="2021-01" db="EMBL/GenBank/DDBJ databases">
        <authorList>
            <person name="Corre E."/>
            <person name="Pelletier E."/>
            <person name="Niang G."/>
            <person name="Scheremetjew M."/>
            <person name="Finn R."/>
            <person name="Kale V."/>
            <person name="Holt S."/>
            <person name="Cochrane G."/>
            <person name="Meng A."/>
            <person name="Brown T."/>
            <person name="Cohen L."/>
        </authorList>
    </citation>
    <scope>NUCLEOTIDE SEQUENCE</scope>
    <source>
        <strain evidence="3">CCMP1756</strain>
    </source>
</reference>
<name>A0A7S3ZU82_9STRA</name>
<feature type="transmembrane region" description="Helical" evidence="1">
    <location>
        <begin position="35"/>
        <end position="55"/>
    </location>
</feature>
<evidence type="ECO:0000313" key="3">
    <source>
        <dbReference type="EMBL" id="CAE0694101.1"/>
    </source>
</evidence>
<dbReference type="EMBL" id="HBIW01011156">
    <property type="protein sequence ID" value="CAE0694101.1"/>
    <property type="molecule type" value="Transcribed_RNA"/>
</dbReference>
<keyword evidence="2" id="KW-0732">Signal</keyword>
<feature type="signal peptide" evidence="2">
    <location>
        <begin position="1"/>
        <end position="25"/>
    </location>
</feature>
<keyword evidence="1" id="KW-0472">Membrane</keyword>
<feature type="chain" id="PRO_5031208975" description="EamA domain-containing protein" evidence="2">
    <location>
        <begin position="26"/>
        <end position="266"/>
    </location>
</feature>
<feature type="transmembrane region" description="Helical" evidence="1">
    <location>
        <begin position="67"/>
        <end position="89"/>
    </location>
</feature>
<protein>
    <recommendedName>
        <fullName evidence="4">EamA domain-containing protein</fullName>
    </recommendedName>
</protein>
<sequence>MNSSIAGWLLCLTALCLWGSIGTLAKASAVQWSLFFKAYSVGVGASAMVLAVAAAPEVRAIGGHRGAAFYGIFGGLCGCGGSMCFLSSIEMVGVTLSYPVVMGIEMTLGTFLLYLLDRDALNVGPLLGALLCVLGAVALDALAQLRLADNEPRGAPPEEDGLLGASALKRGRSLGKVEFLPEGDDDELDYVFDSDHSDDACVPIERLVDALSPTKTKNQWDDKPQGARRGVRRAVAAGVLLSFWPAGEALAVDAGATVPACVEINQ</sequence>